<keyword evidence="5 6" id="KW-0472">Membrane</keyword>
<feature type="transmembrane region" description="Helical" evidence="6">
    <location>
        <begin position="319"/>
        <end position="339"/>
    </location>
</feature>
<comment type="subcellular location">
    <subcellularLocation>
        <location evidence="1">Cell membrane</location>
        <topology evidence="1">Multi-pass membrane protein</topology>
    </subcellularLocation>
</comment>
<gene>
    <name evidence="7" type="ORF">CIG75_11520</name>
</gene>
<dbReference type="PIRSF" id="PIRSF006060">
    <property type="entry name" value="AA_transporter"/>
    <property type="match status" value="1"/>
</dbReference>
<evidence type="ECO:0000256" key="2">
    <source>
        <dbReference type="ARBA" id="ARBA00022475"/>
    </source>
</evidence>
<dbReference type="EMBL" id="CP022657">
    <property type="protein sequence ID" value="ASS75553.1"/>
    <property type="molecule type" value="Genomic_DNA"/>
</dbReference>
<keyword evidence="3 6" id="KW-0812">Transmembrane</keyword>
<evidence type="ECO:0000256" key="3">
    <source>
        <dbReference type="ARBA" id="ARBA00022692"/>
    </source>
</evidence>
<sequence>MEKTKTLQATIGLPQAVALYIGAVLGSGVLLVPGLAAEIAGPASLLAWGLMTLLILPMALSMGLLAAKFPSAGGVSHFVSRAFGDRAGTVVGWFFLMAVPVGTPITALIGAGYLSVAMGWGESARLTVAVIMLLVGLLTNLLGMKVAGSIQVTVVAAIVAVLLLAIAGAAPNIEARHFTPFLSNGWYSVGQATAIIFWCFIGWEAVSHLSEEFVDPEREAVKGVTIAAIVVGLLYFLTALATVGTHTYGQAGLSETSLALVIEGLLGKSGIYIAGFTGVFICMATIIAYVGATSRLAYALAQKGDAPKLLGALSKKHGTPVGGLAFLAVCFVIVLALYATDSISLSTLIQFPNATIILTYLGGCAAGIRLLKGNKWGVRLSWLSFVLTALIFPFVGWAMLYPLLILAIVWLSGLRKGDPHDLPR</sequence>
<keyword evidence="4 6" id="KW-1133">Transmembrane helix</keyword>
<dbReference type="InterPro" id="IPR002293">
    <property type="entry name" value="AA/rel_permease1"/>
</dbReference>
<dbReference type="PANTHER" id="PTHR42770">
    <property type="entry name" value="AMINO ACID TRANSPORTER-RELATED"/>
    <property type="match status" value="1"/>
</dbReference>
<feature type="transmembrane region" description="Helical" evidence="6">
    <location>
        <begin position="12"/>
        <end position="33"/>
    </location>
</feature>
<evidence type="ECO:0000256" key="1">
    <source>
        <dbReference type="ARBA" id="ARBA00004651"/>
    </source>
</evidence>
<proteinExistence type="predicted"/>
<feature type="transmembrane region" description="Helical" evidence="6">
    <location>
        <begin position="185"/>
        <end position="203"/>
    </location>
</feature>
<dbReference type="GO" id="GO:0005886">
    <property type="term" value="C:plasma membrane"/>
    <property type="evidence" value="ECO:0007669"/>
    <property type="project" value="UniProtKB-SubCell"/>
</dbReference>
<dbReference type="GO" id="GO:0022857">
    <property type="term" value="F:transmembrane transporter activity"/>
    <property type="evidence" value="ECO:0007669"/>
    <property type="project" value="InterPro"/>
</dbReference>
<feature type="transmembrane region" description="Helical" evidence="6">
    <location>
        <begin position="90"/>
        <end position="114"/>
    </location>
</feature>
<dbReference type="NCBIfam" id="NF008245">
    <property type="entry name" value="PRK11021.1"/>
    <property type="match status" value="1"/>
</dbReference>
<evidence type="ECO:0000256" key="4">
    <source>
        <dbReference type="ARBA" id="ARBA00022989"/>
    </source>
</evidence>
<feature type="transmembrane region" description="Helical" evidence="6">
    <location>
        <begin position="224"/>
        <end position="249"/>
    </location>
</feature>
<evidence type="ECO:0000313" key="7">
    <source>
        <dbReference type="EMBL" id="ASS75553.1"/>
    </source>
</evidence>
<keyword evidence="2" id="KW-1003">Cell membrane</keyword>
<dbReference type="InterPro" id="IPR050367">
    <property type="entry name" value="APC_superfamily"/>
</dbReference>
<reference evidence="7 8" key="1">
    <citation type="journal article" date="2015" name="Int. J. Syst. Evol. Microbiol.">
        <title>Tumebacillus algifaecis sp. nov., isolated from decomposing algal scum.</title>
        <authorList>
            <person name="Wu Y.F."/>
            <person name="Zhang B."/>
            <person name="Xing P."/>
            <person name="Wu Q.L."/>
            <person name="Liu S.J."/>
        </authorList>
    </citation>
    <scope>NUCLEOTIDE SEQUENCE [LARGE SCALE GENOMIC DNA]</scope>
    <source>
        <strain evidence="7 8">THMBR28</strain>
    </source>
</reference>
<feature type="transmembrane region" description="Helical" evidence="6">
    <location>
        <begin position="45"/>
        <end position="69"/>
    </location>
</feature>
<dbReference type="Pfam" id="PF13520">
    <property type="entry name" value="AA_permease_2"/>
    <property type="match status" value="1"/>
</dbReference>
<feature type="transmembrane region" description="Helical" evidence="6">
    <location>
        <begin position="269"/>
        <end position="298"/>
    </location>
</feature>
<accession>A0A223D291</accession>
<evidence type="ECO:0000313" key="8">
    <source>
        <dbReference type="Proteomes" id="UP000214688"/>
    </source>
</evidence>
<dbReference type="RefSeq" id="WP_094236797.1">
    <property type="nucleotide sequence ID" value="NZ_CP022657.1"/>
</dbReference>
<feature type="transmembrane region" description="Helical" evidence="6">
    <location>
        <begin position="126"/>
        <end position="143"/>
    </location>
</feature>
<protein>
    <submittedName>
        <fullName evidence="7">L-methionine/branched-chain amino acid transporter</fullName>
    </submittedName>
</protein>
<evidence type="ECO:0000256" key="6">
    <source>
        <dbReference type="SAM" id="Phobius"/>
    </source>
</evidence>
<dbReference type="Proteomes" id="UP000214688">
    <property type="component" value="Chromosome"/>
</dbReference>
<evidence type="ECO:0000256" key="5">
    <source>
        <dbReference type="ARBA" id="ARBA00023136"/>
    </source>
</evidence>
<dbReference type="KEGG" id="tab:CIG75_11520"/>
<keyword evidence="8" id="KW-1185">Reference proteome</keyword>
<dbReference type="AlphaFoldDB" id="A0A223D291"/>
<organism evidence="7 8">
    <name type="scientific">Tumebacillus algifaecis</name>
    <dbReference type="NCBI Taxonomy" id="1214604"/>
    <lineage>
        <taxon>Bacteria</taxon>
        <taxon>Bacillati</taxon>
        <taxon>Bacillota</taxon>
        <taxon>Bacilli</taxon>
        <taxon>Bacillales</taxon>
        <taxon>Alicyclobacillaceae</taxon>
        <taxon>Tumebacillus</taxon>
    </lineage>
</organism>
<dbReference type="PANTHER" id="PTHR42770:SF13">
    <property type="entry name" value="L-METHIONINE_BRANCHED-CHAIN AMINO ACID EXPORTER YJEH"/>
    <property type="match status" value="1"/>
</dbReference>
<feature type="transmembrane region" description="Helical" evidence="6">
    <location>
        <begin position="150"/>
        <end position="173"/>
    </location>
</feature>
<feature type="transmembrane region" description="Helical" evidence="6">
    <location>
        <begin position="351"/>
        <end position="371"/>
    </location>
</feature>
<name>A0A223D291_9BACL</name>
<dbReference type="OrthoDB" id="178667at2"/>
<feature type="transmembrane region" description="Helical" evidence="6">
    <location>
        <begin position="383"/>
        <end position="411"/>
    </location>
</feature>
<dbReference type="Gene3D" id="1.20.1740.10">
    <property type="entry name" value="Amino acid/polyamine transporter I"/>
    <property type="match status" value="1"/>
</dbReference>